<dbReference type="RefSeq" id="WP_148125752.1">
    <property type="nucleotide sequence ID" value="NZ_RZNY01000016.1"/>
</dbReference>
<name>A0A433Y5E2_9BACL</name>
<dbReference type="OrthoDB" id="2664080at2"/>
<evidence type="ECO:0008006" key="4">
    <source>
        <dbReference type="Google" id="ProtNLM"/>
    </source>
</evidence>
<keyword evidence="1" id="KW-1133">Transmembrane helix</keyword>
<gene>
    <name evidence="2" type="ORF">EJP82_18405</name>
</gene>
<protein>
    <recommendedName>
        <fullName evidence="4">DUF2140 family protein</fullName>
    </recommendedName>
</protein>
<proteinExistence type="predicted"/>
<keyword evidence="1" id="KW-0812">Transmembrane</keyword>
<reference evidence="2 3" key="1">
    <citation type="submission" date="2018-12" db="EMBL/GenBank/DDBJ databases">
        <authorList>
            <person name="Sun L."/>
            <person name="Chen Z."/>
        </authorList>
    </citation>
    <scope>NUCLEOTIDE SEQUENCE [LARGE SCALE GENOMIC DNA]</scope>
    <source>
        <strain evidence="2 3">DSM 15890</strain>
    </source>
</reference>
<comment type="caution">
    <text evidence="2">The sequence shown here is derived from an EMBL/GenBank/DDBJ whole genome shotgun (WGS) entry which is preliminary data.</text>
</comment>
<evidence type="ECO:0000313" key="3">
    <source>
        <dbReference type="Proteomes" id="UP000279446"/>
    </source>
</evidence>
<keyword evidence="3" id="KW-1185">Reference proteome</keyword>
<keyword evidence="1" id="KW-0472">Membrane</keyword>
<feature type="transmembrane region" description="Helical" evidence="1">
    <location>
        <begin position="7"/>
        <end position="25"/>
    </location>
</feature>
<sequence>MKGLFRFSMFLILILIVLTAGVLYIRPTQPLDMSYKDIVWKDKLIEMVETRQPEITLTNTDLNNLAKMGIAKALEEKDIPVSITGAEFRFEGNNVSVDFNAKWGFLTAGGTAKFQMEYSEGKLRLSPVSLFVKQIPISPDKLGLVPMDIDLATYLPSIIHISQVDFEDRYIKVRISADWMAILQYLQTL</sequence>
<organism evidence="2 3">
    <name type="scientific">Paenibacillus anaericanus</name>
    <dbReference type="NCBI Taxonomy" id="170367"/>
    <lineage>
        <taxon>Bacteria</taxon>
        <taxon>Bacillati</taxon>
        <taxon>Bacillota</taxon>
        <taxon>Bacilli</taxon>
        <taxon>Bacillales</taxon>
        <taxon>Paenibacillaceae</taxon>
        <taxon>Paenibacillus</taxon>
    </lineage>
</organism>
<dbReference type="Proteomes" id="UP000279446">
    <property type="component" value="Unassembled WGS sequence"/>
</dbReference>
<accession>A0A433Y5E2</accession>
<evidence type="ECO:0000256" key="1">
    <source>
        <dbReference type="SAM" id="Phobius"/>
    </source>
</evidence>
<dbReference type="EMBL" id="RZNY01000016">
    <property type="protein sequence ID" value="RUT43918.1"/>
    <property type="molecule type" value="Genomic_DNA"/>
</dbReference>
<evidence type="ECO:0000313" key="2">
    <source>
        <dbReference type="EMBL" id="RUT43918.1"/>
    </source>
</evidence>
<dbReference type="AlphaFoldDB" id="A0A433Y5E2"/>